<name>W9WT89_9EURO</name>
<feature type="compositionally biased region" description="Polar residues" evidence="1">
    <location>
        <begin position="178"/>
        <end position="201"/>
    </location>
</feature>
<dbReference type="PANTHER" id="PTHR35391">
    <property type="entry name" value="C2H2-TYPE DOMAIN-CONTAINING PROTEIN-RELATED"/>
    <property type="match status" value="1"/>
</dbReference>
<accession>W9WT89</accession>
<reference evidence="3 4" key="1">
    <citation type="submission" date="2013-03" db="EMBL/GenBank/DDBJ databases">
        <title>The Genome Sequence of Cladophialophora yegresii CBS 114405.</title>
        <authorList>
            <consortium name="The Broad Institute Genomics Platform"/>
            <person name="Cuomo C."/>
            <person name="de Hoog S."/>
            <person name="Gorbushina A."/>
            <person name="Walker B."/>
            <person name="Young S.K."/>
            <person name="Zeng Q."/>
            <person name="Gargeya S."/>
            <person name="Fitzgerald M."/>
            <person name="Haas B."/>
            <person name="Abouelleil A."/>
            <person name="Allen A.W."/>
            <person name="Alvarado L."/>
            <person name="Arachchi H.M."/>
            <person name="Berlin A.M."/>
            <person name="Chapman S.B."/>
            <person name="Gainer-Dewar J."/>
            <person name="Goldberg J."/>
            <person name="Griggs A."/>
            <person name="Gujja S."/>
            <person name="Hansen M."/>
            <person name="Howarth C."/>
            <person name="Imamovic A."/>
            <person name="Ireland A."/>
            <person name="Larimer J."/>
            <person name="McCowan C."/>
            <person name="Murphy C."/>
            <person name="Pearson M."/>
            <person name="Poon T.W."/>
            <person name="Priest M."/>
            <person name="Roberts A."/>
            <person name="Saif S."/>
            <person name="Shea T."/>
            <person name="Sisk P."/>
            <person name="Sykes S."/>
            <person name="Wortman J."/>
            <person name="Nusbaum C."/>
            <person name="Birren B."/>
        </authorList>
    </citation>
    <scope>NUCLEOTIDE SEQUENCE [LARGE SCALE GENOMIC DNA]</scope>
    <source>
        <strain evidence="3 4">CBS 114405</strain>
    </source>
</reference>
<feature type="region of interest" description="Disordered" evidence="1">
    <location>
        <begin position="177"/>
        <end position="216"/>
    </location>
</feature>
<dbReference type="EMBL" id="AMGW01000002">
    <property type="protein sequence ID" value="EXJ61554.1"/>
    <property type="molecule type" value="Genomic_DNA"/>
</dbReference>
<dbReference type="VEuPathDB" id="FungiDB:A1O7_01982"/>
<organism evidence="3 4">
    <name type="scientific">Cladophialophora yegresii CBS 114405</name>
    <dbReference type="NCBI Taxonomy" id="1182544"/>
    <lineage>
        <taxon>Eukaryota</taxon>
        <taxon>Fungi</taxon>
        <taxon>Dikarya</taxon>
        <taxon>Ascomycota</taxon>
        <taxon>Pezizomycotina</taxon>
        <taxon>Eurotiomycetes</taxon>
        <taxon>Chaetothyriomycetidae</taxon>
        <taxon>Chaetothyriales</taxon>
        <taxon>Herpotrichiellaceae</taxon>
        <taxon>Cladophialophora</taxon>
    </lineage>
</organism>
<dbReference type="Pfam" id="PF20233">
    <property type="entry name" value="DUF6590"/>
    <property type="match status" value="1"/>
</dbReference>
<evidence type="ECO:0000313" key="4">
    <source>
        <dbReference type="Proteomes" id="UP000019473"/>
    </source>
</evidence>
<dbReference type="RefSeq" id="XP_007754208.1">
    <property type="nucleotide sequence ID" value="XM_007756018.1"/>
</dbReference>
<comment type="caution">
    <text evidence="3">The sequence shown here is derived from an EMBL/GenBank/DDBJ whole genome shotgun (WGS) entry which is preliminary data.</text>
</comment>
<sequence>MGGRVEANPSPEDNQGDCYVIIQIWLGRSPSQQRTAILARATVLQPSPARLQYLPKQCEEPSVSSPKVSIAHSDKNALLIYRSPPSNYVPAPGPVRAPARQPVQHPPVQPAGPGMETYGSAQSPIQQTTSRVQSSNVPRGNDPPLTGRPITNASTYGAGQAAKGDTVESLLPRIGNIDLQSPQRPDQNNVPGANQQPQGTISRAPAKGQPETTPRKYSVPAEATFFHQDPTQLDGRYVVRPSSFYVVGRVFAVLWHEGYNTGTSQNTYISDNNDNKVQVSTGRYNEPIYSSIRRMVVVRQDRGYCVCLQINTYGNRGLSKFGRSSEDVEAHSRIFMVGTEPKWLDREILISSKRDIAVKKASPEQRLSVASRLCYGRVHTVEHTVKSMDVGQVTDDALPYLQIYFRDRQNRNVR</sequence>
<feature type="domain" description="DUF6590" evidence="2">
    <location>
        <begin position="242"/>
        <end position="401"/>
    </location>
</feature>
<evidence type="ECO:0000313" key="3">
    <source>
        <dbReference type="EMBL" id="EXJ61554.1"/>
    </source>
</evidence>
<dbReference type="AlphaFoldDB" id="W9WT89"/>
<dbReference type="InterPro" id="IPR046497">
    <property type="entry name" value="DUF6590"/>
</dbReference>
<feature type="region of interest" description="Disordered" evidence="1">
    <location>
        <begin position="116"/>
        <end position="164"/>
    </location>
</feature>
<evidence type="ECO:0000259" key="2">
    <source>
        <dbReference type="Pfam" id="PF20233"/>
    </source>
</evidence>
<dbReference type="GeneID" id="19176593"/>
<feature type="compositionally biased region" description="Polar residues" evidence="1">
    <location>
        <begin position="119"/>
        <end position="138"/>
    </location>
</feature>
<dbReference type="Proteomes" id="UP000019473">
    <property type="component" value="Unassembled WGS sequence"/>
</dbReference>
<proteinExistence type="predicted"/>
<dbReference type="eggNOG" id="ENOG502SV73">
    <property type="taxonomic scope" value="Eukaryota"/>
</dbReference>
<dbReference type="STRING" id="1182544.W9WT89"/>
<gene>
    <name evidence="3" type="ORF">A1O7_01982</name>
</gene>
<evidence type="ECO:0000256" key="1">
    <source>
        <dbReference type="SAM" id="MobiDB-lite"/>
    </source>
</evidence>
<dbReference type="PANTHER" id="PTHR35391:SF5">
    <property type="entry name" value="DUF6590 DOMAIN-CONTAINING PROTEIN"/>
    <property type="match status" value="1"/>
</dbReference>
<dbReference type="OrthoDB" id="3559580at2759"/>
<protein>
    <recommendedName>
        <fullName evidence="2">DUF6590 domain-containing protein</fullName>
    </recommendedName>
</protein>
<dbReference type="HOGENOM" id="CLU_698297_0_0_1"/>
<keyword evidence="4" id="KW-1185">Reference proteome</keyword>